<sequence length="104" mass="11648">MTDVQVASRWPAVEFERRPWQVSDTYTSRAQRRLHQGDYRACVPARIADADLALPAQLLAESEDALREIVRFDQYASVQLGPSVELAPMSSILLRTESSASSQI</sequence>
<gene>
    <name evidence="1" type="ORF">O4220_21245</name>
</gene>
<keyword evidence="2" id="KW-1185">Reference proteome</keyword>
<evidence type="ECO:0000313" key="2">
    <source>
        <dbReference type="Proteomes" id="UP001081071"/>
    </source>
</evidence>
<protein>
    <submittedName>
        <fullName evidence="1">Uncharacterized protein</fullName>
    </submittedName>
</protein>
<reference evidence="1" key="1">
    <citation type="submission" date="2022-12" db="EMBL/GenBank/DDBJ databases">
        <authorList>
            <person name="Krivoruchko A.V."/>
            <person name="Elkin A."/>
        </authorList>
    </citation>
    <scope>NUCLEOTIDE SEQUENCE</scope>
    <source>
        <strain evidence="1">IEGM 1391</strain>
    </source>
</reference>
<dbReference type="RefSeq" id="WP_269607462.1">
    <property type="nucleotide sequence ID" value="NZ_JAPWIJ010000009.1"/>
</dbReference>
<accession>A0ABT4MLW4</accession>
<dbReference type="Proteomes" id="UP001081071">
    <property type="component" value="Unassembled WGS sequence"/>
</dbReference>
<dbReference type="EMBL" id="JAPWIJ010000009">
    <property type="protein sequence ID" value="MCZ4521045.1"/>
    <property type="molecule type" value="Genomic_DNA"/>
</dbReference>
<comment type="caution">
    <text evidence="1">The sequence shown here is derived from an EMBL/GenBank/DDBJ whole genome shotgun (WGS) entry which is preliminary data.</text>
</comment>
<name>A0ABT4MLW4_9NOCA</name>
<organism evidence="1 2">
    <name type="scientific">Rhodococcus ruber</name>
    <dbReference type="NCBI Taxonomy" id="1830"/>
    <lineage>
        <taxon>Bacteria</taxon>
        <taxon>Bacillati</taxon>
        <taxon>Actinomycetota</taxon>
        <taxon>Actinomycetes</taxon>
        <taxon>Mycobacteriales</taxon>
        <taxon>Nocardiaceae</taxon>
        <taxon>Rhodococcus</taxon>
    </lineage>
</organism>
<evidence type="ECO:0000313" key="1">
    <source>
        <dbReference type="EMBL" id="MCZ4521045.1"/>
    </source>
</evidence>
<proteinExistence type="predicted"/>